<dbReference type="InterPro" id="IPR036457">
    <property type="entry name" value="PPM-type-like_dom_sf"/>
</dbReference>
<comment type="cofactor">
    <cofactor evidence="1">
        <name>Mg(2+)</name>
        <dbReference type="ChEBI" id="CHEBI:18420"/>
    </cofactor>
</comment>
<evidence type="ECO:0000313" key="4">
    <source>
        <dbReference type="EMBL" id="TNV76658.1"/>
    </source>
</evidence>
<dbReference type="AlphaFoldDB" id="A0A8J8NK80"/>
<evidence type="ECO:0000313" key="3">
    <source>
        <dbReference type="EMBL" id="TNV76657.1"/>
    </source>
</evidence>
<comment type="catalytic activity">
    <reaction evidence="1">
        <text>O-phospho-L-threonyl-[protein] + H2O = L-threonyl-[protein] + phosphate</text>
        <dbReference type="Rhea" id="RHEA:47004"/>
        <dbReference type="Rhea" id="RHEA-COMP:11060"/>
        <dbReference type="Rhea" id="RHEA-COMP:11605"/>
        <dbReference type="ChEBI" id="CHEBI:15377"/>
        <dbReference type="ChEBI" id="CHEBI:30013"/>
        <dbReference type="ChEBI" id="CHEBI:43474"/>
        <dbReference type="ChEBI" id="CHEBI:61977"/>
        <dbReference type="EC" id="3.1.3.16"/>
    </reaction>
</comment>
<gene>
    <name evidence="3" type="ORF">FGO68_gene578</name>
    <name evidence="4" type="ORF">FGO68_gene9633</name>
</gene>
<dbReference type="EMBL" id="RRYP01013186">
    <property type="protein sequence ID" value="TNV76657.1"/>
    <property type="molecule type" value="Genomic_DNA"/>
</dbReference>
<evidence type="ECO:0000313" key="5">
    <source>
        <dbReference type="Proteomes" id="UP000785679"/>
    </source>
</evidence>
<sequence length="309" mass="34213">MKLYNSLSLLQGHLLFSSASKSPALARNVFRRFSTAKASNATQHSPPLLNKFQGGVFVLPHQQKRHKGGEDAAVLTDRVLAVADGVGGWAEQNVDPAIYSRRLCQNIADLAFSKDDRYKVAPRHMLIDAVNENREIGSCTCVMASLDESAPLLYTVNLGDSGYLLLRKEGLDLVQLFRSVEQQHSFNFPFQVGTGGDDPAKAETQVHDVKEGDILILGSDGLWDNLFDIKVIDLVRPFLRDADTLADPELVAQVIAEEAEKYSLQQHYVSPFAKGAREHYYDYVGGKPDDITVIVAQIMLAKREDKRGI</sequence>
<dbReference type="OrthoDB" id="60843at2759"/>
<evidence type="ECO:0000259" key="2">
    <source>
        <dbReference type="PROSITE" id="PS51746"/>
    </source>
</evidence>
<dbReference type="InterPro" id="IPR039123">
    <property type="entry name" value="PPTC7"/>
</dbReference>
<dbReference type="GO" id="GO:0046872">
    <property type="term" value="F:metal ion binding"/>
    <property type="evidence" value="ECO:0007669"/>
    <property type="project" value="UniProtKB-UniRule"/>
</dbReference>
<dbReference type="SUPFAM" id="SSF81606">
    <property type="entry name" value="PP2C-like"/>
    <property type="match status" value="1"/>
</dbReference>
<reference evidence="4" key="1">
    <citation type="submission" date="2019-06" db="EMBL/GenBank/DDBJ databases">
        <authorList>
            <person name="Zheng W."/>
        </authorList>
    </citation>
    <scope>NUCLEOTIDE SEQUENCE</scope>
    <source>
        <strain evidence="4">QDHG01</strain>
    </source>
</reference>
<comment type="similarity">
    <text evidence="1">Belongs to the PP2C family.</text>
</comment>
<dbReference type="EC" id="3.1.3.16" evidence="1"/>
<accession>A0A8J8NK80</accession>
<evidence type="ECO:0000256" key="1">
    <source>
        <dbReference type="RuleBase" id="RU366020"/>
    </source>
</evidence>
<dbReference type="InterPro" id="IPR001932">
    <property type="entry name" value="PPM-type_phosphatase-like_dom"/>
</dbReference>
<comment type="catalytic activity">
    <reaction evidence="1">
        <text>O-phospho-L-seryl-[protein] + H2O = L-seryl-[protein] + phosphate</text>
        <dbReference type="Rhea" id="RHEA:20629"/>
        <dbReference type="Rhea" id="RHEA-COMP:9863"/>
        <dbReference type="Rhea" id="RHEA-COMP:11604"/>
        <dbReference type="ChEBI" id="CHEBI:15377"/>
        <dbReference type="ChEBI" id="CHEBI:29999"/>
        <dbReference type="ChEBI" id="CHEBI:43474"/>
        <dbReference type="ChEBI" id="CHEBI:83421"/>
        <dbReference type="EC" id="3.1.3.16"/>
    </reaction>
</comment>
<comment type="caution">
    <text evidence="4">The sequence shown here is derived from an EMBL/GenBank/DDBJ whole genome shotgun (WGS) entry which is preliminary data.</text>
</comment>
<dbReference type="Proteomes" id="UP000785679">
    <property type="component" value="Unassembled WGS sequence"/>
</dbReference>
<keyword evidence="1" id="KW-0904">Protein phosphatase</keyword>
<name>A0A8J8NK80_HALGN</name>
<keyword evidence="5" id="KW-1185">Reference proteome</keyword>
<dbReference type="PANTHER" id="PTHR12320:SF1">
    <property type="entry name" value="PROTEIN PHOSPHATASE PTC7 HOMOLOG"/>
    <property type="match status" value="1"/>
</dbReference>
<keyword evidence="1" id="KW-0460">Magnesium</keyword>
<dbReference type="GO" id="GO:0004722">
    <property type="term" value="F:protein serine/threonine phosphatase activity"/>
    <property type="evidence" value="ECO:0007669"/>
    <property type="project" value="UniProtKB-EC"/>
</dbReference>
<dbReference type="SMART" id="SM00331">
    <property type="entry name" value="PP2C_SIG"/>
    <property type="match status" value="1"/>
</dbReference>
<dbReference type="SMART" id="SM00332">
    <property type="entry name" value="PP2Cc"/>
    <property type="match status" value="1"/>
</dbReference>
<dbReference type="PANTHER" id="PTHR12320">
    <property type="entry name" value="PROTEIN PHOSPHATASE 2C"/>
    <property type="match status" value="1"/>
</dbReference>
<organism evidence="4 5">
    <name type="scientific">Halteria grandinella</name>
    <dbReference type="NCBI Taxonomy" id="5974"/>
    <lineage>
        <taxon>Eukaryota</taxon>
        <taxon>Sar</taxon>
        <taxon>Alveolata</taxon>
        <taxon>Ciliophora</taxon>
        <taxon>Intramacronucleata</taxon>
        <taxon>Spirotrichea</taxon>
        <taxon>Stichotrichia</taxon>
        <taxon>Sporadotrichida</taxon>
        <taxon>Halteriidae</taxon>
        <taxon>Halteria</taxon>
    </lineage>
</organism>
<dbReference type="Gene3D" id="3.60.40.10">
    <property type="entry name" value="PPM-type phosphatase domain"/>
    <property type="match status" value="1"/>
</dbReference>
<protein>
    <recommendedName>
        <fullName evidence="1">Protein phosphatase</fullName>
        <ecNumber evidence="1">3.1.3.16</ecNumber>
    </recommendedName>
</protein>
<keyword evidence="1" id="KW-0378">Hydrolase</keyword>
<proteinExistence type="inferred from homology"/>
<comment type="cofactor">
    <cofactor evidence="1">
        <name>Mn(2+)</name>
        <dbReference type="ChEBI" id="CHEBI:29035"/>
    </cofactor>
</comment>
<dbReference type="EMBL" id="RRYP01013185">
    <property type="protein sequence ID" value="TNV76658.1"/>
    <property type="molecule type" value="Genomic_DNA"/>
</dbReference>
<feature type="domain" description="PPM-type phosphatase" evidence="2">
    <location>
        <begin position="56"/>
        <end position="298"/>
    </location>
</feature>
<dbReference type="Pfam" id="PF07228">
    <property type="entry name" value="SpoIIE"/>
    <property type="match status" value="1"/>
</dbReference>
<dbReference type="PROSITE" id="PS51746">
    <property type="entry name" value="PPM_2"/>
    <property type="match status" value="1"/>
</dbReference>
<keyword evidence="1" id="KW-0479">Metal-binding</keyword>
<keyword evidence="1" id="KW-0464">Manganese</keyword>